<accession>A0ABU6VRJ6</accession>
<organism evidence="1 2">
    <name type="scientific">Stylosanthes scabra</name>
    <dbReference type="NCBI Taxonomy" id="79078"/>
    <lineage>
        <taxon>Eukaryota</taxon>
        <taxon>Viridiplantae</taxon>
        <taxon>Streptophyta</taxon>
        <taxon>Embryophyta</taxon>
        <taxon>Tracheophyta</taxon>
        <taxon>Spermatophyta</taxon>
        <taxon>Magnoliopsida</taxon>
        <taxon>eudicotyledons</taxon>
        <taxon>Gunneridae</taxon>
        <taxon>Pentapetalae</taxon>
        <taxon>rosids</taxon>
        <taxon>fabids</taxon>
        <taxon>Fabales</taxon>
        <taxon>Fabaceae</taxon>
        <taxon>Papilionoideae</taxon>
        <taxon>50 kb inversion clade</taxon>
        <taxon>dalbergioids sensu lato</taxon>
        <taxon>Dalbergieae</taxon>
        <taxon>Pterocarpus clade</taxon>
        <taxon>Stylosanthes</taxon>
    </lineage>
</organism>
<sequence length="76" mass="9328">MENIMRMWQELWCLQNLLHTPKKQSETSKTRVYRWAIECIKDDQYSFLFKFKTGKHYEAMRDHFVTLAEEVEINLV</sequence>
<comment type="caution">
    <text evidence="1">The sequence shown here is derived from an EMBL/GenBank/DDBJ whole genome shotgun (WGS) entry which is preliminary data.</text>
</comment>
<evidence type="ECO:0000313" key="1">
    <source>
        <dbReference type="EMBL" id="MED6176257.1"/>
    </source>
</evidence>
<protein>
    <submittedName>
        <fullName evidence="1">Uncharacterized protein</fullName>
    </submittedName>
</protein>
<evidence type="ECO:0000313" key="2">
    <source>
        <dbReference type="Proteomes" id="UP001341840"/>
    </source>
</evidence>
<gene>
    <name evidence="1" type="ORF">PIB30_086380</name>
</gene>
<reference evidence="1 2" key="1">
    <citation type="journal article" date="2023" name="Plants (Basel)">
        <title>Bridging the Gap: Combining Genomics and Transcriptomics Approaches to Understand Stylosanthes scabra, an Orphan Legume from the Brazilian Caatinga.</title>
        <authorList>
            <person name="Ferreira-Neto J.R.C."/>
            <person name="da Silva M.D."/>
            <person name="Binneck E."/>
            <person name="de Melo N.F."/>
            <person name="da Silva R.H."/>
            <person name="de Melo A.L.T.M."/>
            <person name="Pandolfi V."/>
            <person name="Bustamante F.O."/>
            <person name="Brasileiro-Vidal A.C."/>
            <person name="Benko-Iseppon A.M."/>
        </authorList>
    </citation>
    <scope>NUCLEOTIDE SEQUENCE [LARGE SCALE GENOMIC DNA]</scope>
    <source>
        <tissue evidence="1">Leaves</tissue>
    </source>
</reference>
<dbReference type="Proteomes" id="UP001341840">
    <property type="component" value="Unassembled WGS sequence"/>
</dbReference>
<dbReference type="EMBL" id="JASCZI010152513">
    <property type="protein sequence ID" value="MED6176257.1"/>
    <property type="molecule type" value="Genomic_DNA"/>
</dbReference>
<proteinExistence type="predicted"/>
<keyword evidence="2" id="KW-1185">Reference proteome</keyword>
<feature type="non-terminal residue" evidence="1">
    <location>
        <position position="76"/>
    </location>
</feature>
<name>A0ABU6VRJ6_9FABA</name>